<feature type="transmembrane region" description="Helical" evidence="11">
    <location>
        <begin position="364"/>
        <end position="387"/>
    </location>
</feature>
<keyword evidence="3 11" id="KW-0812">Transmembrane</keyword>
<comment type="subcellular location">
    <subcellularLocation>
        <location evidence="1">Cell membrane</location>
        <topology evidence="1">Multi-pass membrane protein</topology>
    </subcellularLocation>
</comment>
<sequence>ALTPLVLKPLVIKPLVLKPLVLKPLVIKPLVLKPLVLKPLVLKPLVLKPLGAKAPGAKATGPKATGPNAPGPKAPGPKATGPKAPGPKATGPKATGAKAPLRQIELCCCGLCGIFAMAPRTLPGPRAGAAAAGAAASSAGGSASPTGAAAAAAAVAADWLLNGTSSSSSVGNSSHHGNGTDEFDEKTAMENRYWVLIMFLVPVFTIFGNILVVLAVYRERGLQSVTNYFIVSLAFADILVAAIVMPVSVYVEVRNGHWDFSDTLCDLWIMCDALFSTASILNLVAISIDSTQTRRCPIGRFIAVTQPIKYAKHKNSKRTHVTIAGSWLLSIGIALPIGCGLQNLQGVRYQKKFRNVCTFFNGDFLIYSSLGSFYIPCIVMLVLYYRIFTVIRARAKKAAATRRGKVYENVKASGGSRRKNRGDAEQQPPDGAGATAGRTDEVAIALTEQKKSTAKNNSSSKKDGGGGGGTPAVLLVRANPSRPDRLSVSAVSARDCLACRTDGIYTGEAPIPHSCGLHGDSGGHHGNRADFKDKGDHEAEGEDEEGEEEEEEDYANDAESPMPLRESQNLAGPSTSDNSGTVQAAAPEAAAAVAASAPSKASEPVGGKSQKRLFQLKLKKKSKKKKSDRSAARREKKATKTLAIVLGVFLLCWLPFFITNLMWAACLKKMSNGSSIGPICRYDRRINVFIVWLGYVNSFMNPLIYTIFNTDFCGCDCLRPALAARSASQRMASSCTGAHRNSTQGRPRCHLQLALVLHSPMRQKSSAAAATVEVKQPMQPATSSQRSSRDLAERTPAPMEPISV</sequence>
<dbReference type="PRINTS" id="PR00237">
    <property type="entry name" value="GPCRRHODOPSN"/>
</dbReference>
<feature type="compositionally biased region" description="Polar residues" evidence="10">
    <location>
        <begin position="566"/>
        <end position="582"/>
    </location>
</feature>
<keyword evidence="8" id="KW-0675">Receptor</keyword>
<dbReference type="GO" id="GO:0004930">
    <property type="term" value="F:G protein-coupled receptor activity"/>
    <property type="evidence" value="ECO:0007669"/>
    <property type="project" value="UniProtKB-KW"/>
</dbReference>
<dbReference type="AlphaFoldDB" id="A0A1I8IWV2"/>
<keyword evidence="9" id="KW-0807">Transducer</keyword>
<dbReference type="SMART" id="SM01381">
    <property type="entry name" value="7TM_GPCR_Srsx"/>
    <property type="match status" value="1"/>
</dbReference>
<dbReference type="SUPFAM" id="SSF81321">
    <property type="entry name" value="Family A G protein-coupled receptor-like"/>
    <property type="match status" value="1"/>
</dbReference>
<evidence type="ECO:0000256" key="5">
    <source>
        <dbReference type="ARBA" id="ARBA00023040"/>
    </source>
</evidence>
<dbReference type="GO" id="GO:0045202">
    <property type="term" value="C:synapse"/>
    <property type="evidence" value="ECO:0007669"/>
    <property type="project" value="GOC"/>
</dbReference>
<feature type="compositionally biased region" description="Basic and acidic residues" evidence="10">
    <location>
        <begin position="526"/>
        <end position="538"/>
    </location>
</feature>
<feature type="transmembrane region" description="Helical" evidence="11">
    <location>
        <begin position="642"/>
        <end position="665"/>
    </location>
</feature>
<evidence type="ECO:0000256" key="4">
    <source>
        <dbReference type="ARBA" id="ARBA00022989"/>
    </source>
</evidence>
<keyword evidence="2" id="KW-1003">Cell membrane</keyword>
<feature type="compositionally biased region" description="Low complexity" evidence="10">
    <location>
        <begin position="54"/>
        <end position="68"/>
    </location>
</feature>
<feature type="compositionally biased region" description="Low complexity" evidence="10">
    <location>
        <begin position="76"/>
        <end position="97"/>
    </location>
</feature>
<evidence type="ECO:0000256" key="9">
    <source>
        <dbReference type="ARBA" id="ARBA00023224"/>
    </source>
</evidence>
<dbReference type="PROSITE" id="PS50262">
    <property type="entry name" value="G_PROTEIN_RECEP_F1_2"/>
    <property type="match status" value="1"/>
</dbReference>
<feature type="region of interest" description="Disordered" evidence="10">
    <location>
        <begin position="54"/>
        <end position="97"/>
    </location>
</feature>
<dbReference type="InterPro" id="IPR000276">
    <property type="entry name" value="GPCR_Rhodpsn"/>
</dbReference>
<dbReference type="PANTHER" id="PTHR24248:SF125">
    <property type="entry name" value="DOPAMINE D2-LIKE RECEPTOR"/>
    <property type="match status" value="1"/>
</dbReference>
<feature type="transmembrane region" description="Helical" evidence="11">
    <location>
        <begin position="228"/>
        <end position="247"/>
    </location>
</feature>
<feature type="domain" description="G-protein coupled receptors family 1 profile" evidence="12">
    <location>
        <begin position="208"/>
        <end position="705"/>
    </location>
</feature>
<evidence type="ECO:0000256" key="7">
    <source>
        <dbReference type="ARBA" id="ARBA00023157"/>
    </source>
</evidence>
<dbReference type="InterPro" id="IPR017452">
    <property type="entry name" value="GPCR_Rhodpsn_7TM"/>
</dbReference>
<dbReference type="Proteomes" id="UP000095280">
    <property type="component" value="Unplaced"/>
</dbReference>
<proteinExistence type="predicted"/>
<dbReference type="GO" id="GO:0001591">
    <property type="term" value="F:dopamine neurotransmitter receptor activity, coupled via Gi/Go"/>
    <property type="evidence" value="ECO:0007669"/>
    <property type="project" value="TreeGrafter"/>
</dbReference>
<feature type="transmembrane region" description="Helical" evidence="11">
    <location>
        <begin position="321"/>
        <end position="344"/>
    </location>
</feature>
<evidence type="ECO:0000313" key="14">
    <source>
        <dbReference type="WBParaSite" id="maker-uti_cns_0018283-snap-gene-0.2-mRNA-1"/>
    </source>
</evidence>
<dbReference type="Pfam" id="PF00001">
    <property type="entry name" value="7tm_1"/>
    <property type="match status" value="2"/>
</dbReference>
<keyword evidence="13" id="KW-1185">Reference proteome</keyword>
<organism evidence="13 14">
    <name type="scientific">Macrostomum lignano</name>
    <dbReference type="NCBI Taxonomy" id="282301"/>
    <lineage>
        <taxon>Eukaryota</taxon>
        <taxon>Metazoa</taxon>
        <taxon>Spiralia</taxon>
        <taxon>Lophotrochozoa</taxon>
        <taxon>Platyhelminthes</taxon>
        <taxon>Rhabditophora</taxon>
        <taxon>Macrostomorpha</taxon>
        <taxon>Macrostomida</taxon>
        <taxon>Macrostomidae</taxon>
        <taxon>Macrostomum</taxon>
    </lineage>
</organism>
<accession>A0A1I8IWV2</accession>
<dbReference type="PANTHER" id="PTHR24248">
    <property type="entry name" value="ADRENERGIC RECEPTOR-RELATED G-PROTEIN COUPLED RECEPTOR"/>
    <property type="match status" value="1"/>
</dbReference>
<feature type="region of interest" description="Disordered" evidence="10">
    <location>
        <begin position="410"/>
        <end position="490"/>
    </location>
</feature>
<feature type="compositionally biased region" description="Acidic residues" evidence="10">
    <location>
        <begin position="539"/>
        <end position="556"/>
    </location>
</feature>
<dbReference type="Gene3D" id="1.20.1070.10">
    <property type="entry name" value="Rhodopsin 7-helix transmembrane proteins"/>
    <property type="match status" value="2"/>
</dbReference>
<evidence type="ECO:0000256" key="3">
    <source>
        <dbReference type="ARBA" id="ARBA00022692"/>
    </source>
</evidence>
<name>A0A1I8IWV2_9PLAT</name>
<evidence type="ECO:0000256" key="10">
    <source>
        <dbReference type="SAM" id="MobiDB-lite"/>
    </source>
</evidence>
<evidence type="ECO:0000256" key="8">
    <source>
        <dbReference type="ARBA" id="ARBA00023170"/>
    </source>
</evidence>
<evidence type="ECO:0000313" key="13">
    <source>
        <dbReference type="Proteomes" id="UP000095280"/>
    </source>
</evidence>
<evidence type="ECO:0000256" key="2">
    <source>
        <dbReference type="ARBA" id="ARBA00022475"/>
    </source>
</evidence>
<keyword evidence="6 11" id="KW-0472">Membrane</keyword>
<evidence type="ECO:0000259" key="12">
    <source>
        <dbReference type="PROSITE" id="PS50262"/>
    </source>
</evidence>
<evidence type="ECO:0000256" key="11">
    <source>
        <dbReference type="SAM" id="Phobius"/>
    </source>
</evidence>
<dbReference type="FunFam" id="1.20.1070.10:FF:000523">
    <property type="entry name" value="5-hydroxytryptamine receptor 2B"/>
    <property type="match status" value="1"/>
</dbReference>
<feature type="region of interest" description="Disordered" evidence="10">
    <location>
        <begin position="526"/>
        <end position="585"/>
    </location>
</feature>
<evidence type="ECO:0000256" key="1">
    <source>
        <dbReference type="ARBA" id="ARBA00004651"/>
    </source>
</evidence>
<dbReference type="GO" id="GO:0005886">
    <property type="term" value="C:plasma membrane"/>
    <property type="evidence" value="ECO:0007669"/>
    <property type="project" value="UniProtKB-SubCell"/>
</dbReference>
<protein>
    <submittedName>
        <fullName evidence="14">G_PROTEIN_RECEP_F1_2 domain-containing protein</fullName>
    </submittedName>
</protein>
<feature type="region of interest" description="Disordered" evidence="10">
    <location>
        <begin position="766"/>
        <end position="804"/>
    </location>
</feature>
<reference evidence="14" key="1">
    <citation type="submission" date="2016-11" db="UniProtKB">
        <authorList>
            <consortium name="WormBaseParasite"/>
        </authorList>
    </citation>
    <scope>IDENTIFICATION</scope>
</reference>
<dbReference type="WBParaSite" id="maker-uti_cns_0018283-snap-gene-0.2-mRNA-1">
    <property type="protein sequence ID" value="maker-uti_cns_0018283-snap-gene-0.2-mRNA-1"/>
    <property type="gene ID" value="maker-uti_cns_0018283-snap-gene-0.2"/>
</dbReference>
<keyword evidence="4 11" id="KW-1133">Transmembrane helix</keyword>
<feature type="transmembrane region" description="Helical" evidence="11">
    <location>
        <begin position="193"/>
        <end position="216"/>
    </location>
</feature>
<keyword evidence="7" id="KW-1015">Disulfide bond</keyword>
<evidence type="ECO:0000256" key="6">
    <source>
        <dbReference type="ARBA" id="ARBA00023136"/>
    </source>
</evidence>
<feature type="transmembrane region" description="Helical" evidence="11">
    <location>
        <begin position="267"/>
        <end position="288"/>
    </location>
</feature>
<keyword evidence="5" id="KW-0297">G-protein coupled receptor</keyword>